<sequence length="219" mass="24350">MSEDSERDRGAEVESGLFQRIYPISAVSGSQRRDKPPWGSLSYCPVFIYCYGGTWGYSLEFEKLKWNDDVVVDCIISNTINGLGIVSSQSNGLTPPFARHQYQVSFELQHPSLKLQKEEVAKLLATMSSQMGQRVDLQSDKLSSSCQIGSSRVRWVGLKTRTNLGVKAVNLIKKTKKRGGGKEEVAVVGGWKVSTTFEIAFLDGLLGDFLWIFVTSIQK</sequence>
<evidence type="ECO:0000313" key="2">
    <source>
        <dbReference type="Proteomes" id="UP000053105"/>
    </source>
</evidence>
<evidence type="ECO:0000313" key="1">
    <source>
        <dbReference type="EMBL" id="KOX72848.1"/>
    </source>
</evidence>
<dbReference type="AlphaFoldDB" id="A0A0N0BFB6"/>
<gene>
    <name evidence="1" type="ORF">WN51_00788</name>
</gene>
<protein>
    <submittedName>
        <fullName evidence="1">Uncharacterized protein</fullName>
    </submittedName>
</protein>
<accession>A0A0N0BFB6</accession>
<dbReference type="Proteomes" id="UP000053105">
    <property type="component" value="Unassembled WGS sequence"/>
</dbReference>
<keyword evidence="2" id="KW-1185">Reference proteome</keyword>
<organism evidence="1 2">
    <name type="scientific">Melipona quadrifasciata</name>
    <dbReference type="NCBI Taxonomy" id="166423"/>
    <lineage>
        <taxon>Eukaryota</taxon>
        <taxon>Metazoa</taxon>
        <taxon>Ecdysozoa</taxon>
        <taxon>Arthropoda</taxon>
        <taxon>Hexapoda</taxon>
        <taxon>Insecta</taxon>
        <taxon>Pterygota</taxon>
        <taxon>Neoptera</taxon>
        <taxon>Endopterygota</taxon>
        <taxon>Hymenoptera</taxon>
        <taxon>Apocrita</taxon>
        <taxon>Aculeata</taxon>
        <taxon>Apoidea</taxon>
        <taxon>Anthophila</taxon>
        <taxon>Apidae</taxon>
        <taxon>Melipona</taxon>
    </lineage>
</organism>
<dbReference type="EMBL" id="KQ435812">
    <property type="protein sequence ID" value="KOX72848.1"/>
    <property type="molecule type" value="Genomic_DNA"/>
</dbReference>
<reference evidence="1 2" key="1">
    <citation type="submission" date="2015-07" db="EMBL/GenBank/DDBJ databases">
        <title>The genome of Melipona quadrifasciata.</title>
        <authorList>
            <person name="Pan H."/>
            <person name="Kapheim K."/>
        </authorList>
    </citation>
    <scope>NUCLEOTIDE SEQUENCE [LARGE SCALE GENOMIC DNA]</scope>
    <source>
        <strain evidence="1">0111107301</strain>
        <tissue evidence="1">Whole body</tissue>
    </source>
</reference>
<proteinExistence type="predicted"/>
<name>A0A0N0BFB6_9HYME</name>